<sequence length="80" mass="9349">MLSALRHYCKERWQGCERRTRLSSCTTLRTQDYRTLHCIRLQSAEYGSRAYAVLCRISAAFGVRSRGAIVLCKSIEFRMR</sequence>
<organism evidence="1 2">
    <name type="scientific">Ascaris lumbricoides</name>
    <name type="common">Giant roundworm</name>
    <dbReference type="NCBI Taxonomy" id="6252"/>
    <lineage>
        <taxon>Eukaryota</taxon>
        <taxon>Metazoa</taxon>
        <taxon>Ecdysozoa</taxon>
        <taxon>Nematoda</taxon>
        <taxon>Chromadorea</taxon>
        <taxon>Rhabditida</taxon>
        <taxon>Spirurina</taxon>
        <taxon>Ascaridomorpha</taxon>
        <taxon>Ascaridoidea</taxon>
        <taxon>Ascarididae</taxon>
        <taxon>Ascaris</taxon>
    </lineage>
</organism>
<protein>
    <submittedName>
        <fullName evidence="2">Transposase</fullName>
    </submittedName>
</protein>
<name>A0A0M3I9T6_ASCLU</name>
<dbReference type="WBParaSite" id="ALUE_0001426001-mRNA-1">
    <property type="protein sequence ID" value="ALUE_0001426001-mRNA-1"/>
    <property type="gene ID" value="ALUE_0001426001"/>
</dbReference>
<dbReference type="AlphaFoldDB" id="A0A0M3I9T6"/>
<accession>A0A0M3I9T6</accession>
<keyword evidence="1" id="KW-1185">Reference proteome</keyword>
<proteinExistence type="predicted"/>
<evidence type="ECO:0000313" key="2">
    <source>
        <dbReference type="WBParaSite" id="ALUE_0001426001-mRNA-1"/>
    </source>
</evidence>
<dbReference type="Proteomes" id="UP000036681">
    <property type="component" value="Unplaced"/>
</dbReference>
<reference evidence="2" key="1">
    <citation type="submission" date="2017-02" db="UniProtKB">
        <authorList>
            <consortium name="WormBaseParasite"/>
        </authorList>
    </citation>
    <scope>IDENTIFICATION</scope>
</reference>
<evidence type="ECO:0000313" key="1">
    <source>
        <dbReference type="Proteomes" id="UP000036681"/>
    </source>
</evidence>